<dbReference type="GO" id="GO:0016020">
    <property type="term" value="C:membrane"/>
    <property type="evidence" value="ECO:0007669"/>
    <property type="project" value="UniProtKB-SubCell"/>
</dbReference>
<proteinExistence type="inferred from homology"/>
<comment type="subcellular location">
    <subcellularLocation>
        <location evidence="1">Membrane</location>
        <topology evidence="1">Multi-pass membrane protein</topology>
    </subcellularLocation>
</comment>
<evidence type="ECO:0000313" key="7">
    <source>
        <dbReference type="EMBL" id="MDV7694078.1"/>
    </source>
</evidence>
<dbReference type="InterPro" id="IPR045863">
    <property type="entry name" value="CorA_TM1_TM2"/>
</dbReference>
<gene>
    <name evidence="7" type="ORF">GA842_04100</name>
</gene>
<dbReference type="InterPro" id="IPR002523">
    <property type="entry name" value="MgTranspt_CorA/ZnTranspt_ZntB"/>
</dbReference>
<organism evidence="7 8">
    <name type="scientific">Pediococcus parvulus</name>
    <dbReference type="NCBI Taxonomy" id="54062"/>
    <lineage>
        <taxon>Bacteria</taxon>
        <taxon>Bacillati</taxon>
        <taxon>Bacillota</taxon>
        <taxon>Bacilli</taxon>
        <taxon>Lactobacillales</taxon>
        <taxon>Lactobacillaceae</taxon>
        <taxon>Pediococcus</taxon>
    </lineage>
</organism>
<comment type="caution">
    <text evidence="7">The sequence shown here is derived from an EMBL/GenBank/DDBJ whole genome shotgun (WGS) entry which is preliminary data.</text>
</comment>
<dbReference type="PANTHER" id="PTHR47891:SF1">
    <property type="entry name" value="CORA-MAGNESIUM AND COBALT TRANSPORTER"/>
    <property type="match status" value="1"/>
</dbReference>
<evidence type="ECO:0000256" key="6">
    <source>
        <dbReference type="SAM" id="Phobius"/>
    </source>
</evidence>
<evidence type="ECO:0000256" key="1">
    <source>
        <dbReference type="ARBA" id="ARBA00004141"/>
    </source>
</evidence>
<name>A0AAP5TCJ1_9LACO</name>
<dbReference type="CDD" id="cd12827">
    <property type="entry name" value="EcCorA_ZntB-like_u2"/>
    <property type="match status" value="1"/>
</dbReference>
<sequence>MEVLTLLNSYSADQKHKFDLTYVQDCSESEKQQIIDKFGVPAPLLEYVDDKDEPARIEIGTENNYVLMVFWAPIKGSSHSEPVSVIFYDHKLFIFTSSEMEVINETIESLWQQSYEKRMAFLLDLILPIVRKYIGRVSKLEYQADQIQSHLSARSKMKHLDDLTLINQDAVYLRSAIQENASCFEEIKSIPQGTDVPFDKKCNRKLHNVQLETNQADRMIGLISESVEQLSDTFDRLINNNLNEIMRFLTIWSLLLAVPPIVSGFYGMNMHLPLANGSLAWLASLVLTGILMLALLIYLHNHHSV</sequence>
<dbReference type="SUPFAM" id="SSF143865">
    <property type="entry name" value="CorA soluble domain-like"/>
    <property type="match status" value="1"/>
</dbReference>
<keyword evidence="4 6" id="KW-1133">Transmembrane helix</keyword>
<accession>A0AAP5TCJ1</accession>
<dbReference type="AlphaFoldDB" id="A0AAP5TCJ1"/>
<evidence type="ECO:0008006" key="9">
    <source>
        <dbReference type="Google" id="ProtNLM"/>
    </source>
</evidence>
<dbReference type="GO" id="GO:0046873">
    <property type="term" value="F:metal ion transmembrane transporter activity"/>
    <property type="evidence" value="ECO:0007669"/>
    <property type="project" value="InterPro"/>
</dbReference>
<protein>
    <recommendedName>
        <fullName evidence="9">Magnesium transporter</fullName>
    </recommendedName>
</protein>
<keyword evidence="5 6" id="KW-0472">Membrane</keyword>
<dbReference type="EMBL" id="WERX01000010">
    <property type="protein sequence ID" value="MDV7694078.1"/>
    <property type="molecule type" value="Genomic_DNA"/>
</dbReference>
<dbReference type="Pfam" id="PF01544">
    <property type="entry name" value="CorA"/>
    <property type="match status" value="1"/>
</dbReference>
<reference evidence="7" key="1">
    <citation type="submission" date="2019-10" db="EMBL/GenBank/DDBJ databases">
        <title>Malate fermentation in French cider.</title>
        <authorList>
            <person name="Cousin F.J."/>
            <person name="Medina Fernandez S."/>
            <person name="Misery B."/>
            <person name="Laplace J.-M."/>
            <person name="Cretenet M."/>
        </authorList>
    </citation>
    <scope>NUCLEOTIDE SEQUENCE</scope>
    <source>
        <strain evidence="7">UCMA15901</strain>
    </source>
</reference>
<dbReference type="PANTHER" id="PTHR47891">
    <property type="entry name" value="TRANSPORTER-RELATED"/>
    <property type="match status" value="1"/>
</dbReference>
<evidence type="ECO:0000313" key="8">
    <source>
        <dbReference type="Proteomes" id="UP001275867"/>
    </source>
</evidence>
<feature type="transmembrane region" description="Helical" evidence="6">
    <location>
        <begin position="279"/>
        <end position="299"/>
    </location>
</feature>
<dbReference type="InterPro" id="IPR045861">
    <property type="entry name" value="CorA_cytoplasmic_dom"/>
</dbReference>
<dbReference type="InterPro" id="IPR047199">
    <property type="entry name" value="CorA-like"/>
</dbReference>
<dbReference type="Gene3D" id="3.30.460.20">
    <property type="entry name" value="CorA soluble domain-like"/>
    <property type="match status" value="1"/>
</dbReference>
<evidence type="ECO:0000256" key="4">
    <source>
        <dbReference type="ARBA" id="ARBA00022989"/>
    </source>
</evidence>
<dbReference type="Proteomes" id="UP001275867">
    <property type="component" value="Unassembled WGS sequence"/>
</dbReference>
<dbReference type="SUPFAM" id="SSF144083">
    <property type="entry name" value="Magnesium transport protein CorA, transmembrane region"/>
    <property type="match status" value="1"/>
</dbReference>
<feature type="transmembrane region" description="Helical" evidence="6">
    <location>
        <begin position="245"/>
        <end position="267"/>
    </location>
</feature>
<evidence type="ECO:0000256" key="3">
    <source>
        <dbReference type="ARBA" id="ARBA00022692"/>
    </source>
</evidence>
<dbReference type="Gene3D" id="1.20.58.340">
    <property type="entry name" value="Magnesium transport protein CorA, transmembrane region"/>
    <property type="match status" value="2"/>
</dbReference>
<evidence type="ECO:0000256" key="5">
    <source>
        <dbReference type="ARBA" id="ARBA00023136"/>
    </source>
</evidence>
<comment type="similarity">
    <text evidence="2">Belongs to the CorA metal ion transporter (MIT) (TC 1.A.35) family.</text>
</comment>
<evidence type="ECO:0000256" key="2">
    <source>
        <dbReference type="ARBA" id="ARBA00009765"/>
    </source>
</evidence>
<keyword evidence="3 6" id="KW-0812">Transmembrane</keyword>